<evidence type="ECO:0000313" key="3">
    <source>
        <dbReference type="Proteomes" id="UP001321760"/>
    </source>
</evidence>
<evidence type="ECO:0000313" key="2">
    <source>
        <dbReference type="EMBL" id="KAK4451705.1"/>
    </source>
</evidence>
<gene>
    <name evidence="2" type="ORF">QBC34DRAFT_51688</name>
</gene>
<accession>A0AAV9GTV7</accession>
<reference evidence="2" key="1">
    <citation type="journal article" date="2023" name="Mol. Phylogenet. Evol.">
        <title>Genome-scale phylogeny and comparative genomics of the fungal order Sordariales.</title>
        <authorList>
            <person name="Hensen N."/>
            <person name="Bonometti L."/>
            <person name="Westerberg I."/>
            <person name="Brannstrom I.O."/>
            <person name="Guillou S."/>
            <person name="Cros-Aarteil S."/>
            <person name="Calhoun S."/>
            <person name="Haridas S."/>
            <person name="Kuo A."/>
            <person name="Mondo S."/>
            <person name="Pangilinan J."/>
            <person name="Riley R."/>
            <person name="LaButti K."/>
            <person name="Andreopoulos B."/>
            <person name="Lipzen A."/>
            <person name="Chen C."/>
            <person name="Yan M."/>
            <person name="Daum C."/>
            <person name="Ng V."/>
            <person name="Clum A."/>
            <person name="Steindorff A."/>
            <person name="Ohm R.A."/>
            <person name="Martin F."/>
            <person name="Silar P."/>
            <person name="Natvig D.O."/>
            <person name="Lalanne C."/>
            <person name="Gautier V."/>
            <person name="Ament-Velasquez S.L."/>
            <person name="Kruys A."/>
            <person name="Hutchinson M.I."/>
            <person name="Powell A.J."/>
            <person name="Barry K."/>
            <person name="Miller A.N."/>
            <person name="Grigoriev I.V."/>
            <person name="Debuchy R."/>
            <person name="Gladieux P."/>
            <person name="Hiltunen Thoren M."/>
            <person name="Johannesson H."/>
        </authorList>
    </citation>
    <scope>NUCLEOTIDE SEQUENCE</scope>
    <source>
        <strain evidence="2">PSN243</strain>
    </source>
</reference>
<feature type="compositionally biased region" description="Polar residues" evidence="1">
    <location>
        <begin position="176"/>
        <end position="187"/>
    </location>
</feature>
<evidence type="ECO:0000256" key="1">
    <source>
        <dbReference type="SAM" id="MobiDB-lite"/>
    </source>
</evidence>
<feature type="region of interest" description="Disordered" evidence="1">
    <location>
        <begin position="176"/>
        <end position="213"/>
    </location>
</feature>
<dbReference type="EMBL" id="MU865927">
    <property type="protein sequence ID" value="KAK4451705.1"/>
    <property type="molecule type" value="Genomic_DNA"/>
</dbReference>
<protein>
    <submittedName>
        <fullName evidence="2">Uncharacterized protein</fullName>
    </submittedName>
</protein>
<dbReference type="Proteomes" id="UP001321760">
    <property type="component" value="Unassembled WGS sequence"/>
</dbReference>
<dbReference type="AlphaFoldDB" id="A0AAV9GTV7"/>
<sequence>MKTRSSCQASLMPGGAISRHPDSRLLSESSEPKVAVESSHGKKRWTGDCLVADWLGPWLTNFENKVPLAPRASAKGNKRQSQEFGVWRFKTRWRNTGAAYTLCGTKAPPPSLSLSLGFFDWSATACQHSGTQGQMKANLNSEKHVRLTDSKGRFRFEQSVAINAALCSNPIEDQGQTAVENTESGESIDTGLNLDTCDETDKVSSTEVLSRPG</sequence>
<keyword evidence="3" id="KW-1185">Reference proteome</keyword>
<reference evidence="2" key="2">
    <citation type="submission" date="2023-05" db="EMBL/GenBank/DDBJ databases">
        <authorList>
            <consortium name="Lawrence Berkeley National Laboratory"/>
            <person name="Steindorff A."/>
            <person name="Hensen N."/>
            <person name="Bonometti L."/>
            <person name="Westerberg I."/>
            <person name="Brannstrom I.O."/>
            <person name="Guillou S."/>
            <person name="Cros-Aarteil S."/>
            <person name="Calhoun S."/>
            <person name="Haridas S."/>
            <person name="Kuo A."/>
            <person name="Mondo S."/>
            <person name="Pangilinan J."/>
            <person name="Riley R."/>
            <person name="Labutti K."/>
            <person name="Andreopoulos B."/>
            <person name="Lipzen A."/>
            <person name="Chen C."/>
            <person name="Yanf M."/>
            <person name="Daum C."/>
            <person name="Ng V."/>
            <person name="Clum A."/>
            <person name="Ohm R."/>
            <person name="Martin F."/>
            <person name="Silar P."/>
            <person name="Natvig D."/>
            <person name="Lalanne C."/>
            <person name="Gautier V."/>
            <person name="Ament-Velasquez S.L."/>
            <person name="Kruys A."/>
            <person name="Hutchinson M.I."/>
            <person name="Powell A.J."/>
            <person name="Barry K."/>
            <person name="Miller A.N."/>
            <person name="Grigoriev I.V."/>
            <person name="Debuchy R."/>
            <person name="Gladieux P."/>
            <person name="Thoren M.H."/>
            <person name="Johannesson H."/>
        </authorList>
    </citation>
    <scope>NUCLEOTIDE SEQUENCE</scope>
    <source>
        <strain evidence="2">PSN243</strain>
    </source>
</reference>
<name>A0AAV9GTV7_9PEZI</name>
<comment type="caution">
    <text evidence="2">The sequence shown here is derived from an EMBL/GenBank/DDBJ whole genome shotgun (WGS) entry which is preliminary data.</text>
</comment>
<organism evidence="2 3">
    <name type="scientific">Podospora aff. communis PSN243</name>
    <dbReference type="NCBI Taxonomy" id="3040156"/>
    <lineage>
        <taxon>Eukaryota</taxon>
        <taxon>Fungi</taxon>
        <taxon>Dikarya</taxon>
        <taxon>Ascomycota</taxon>
        <taxon>Pezizomycotina</taxon>
        <taxon>Sordariomycetes</taxon>
        <taxon>Sordariomycetidae</taxon>
        <taxon>Sordariales</taxon>
        <taxon>Podosporaceae</taxon>
        <taxon>Podospora</taxon>
    </lineage>
</organism>
<feature type="region of interest" description="Disordered" evidence="1">
    <location>
        <begin position="1"/>
        <end position="39"/>
    </location>
</feature>
<proteinExistence type="predicted"/>